<proteinExistence type="predicted"/>
<gene>
    <name evidence="1" type="ORF">KL86DYS2_12772</name>
</gene>
<evidence type="ECO:0000313" key="1">
    <source>
        <dbReference type="EMBL" id="SBW05333.1"/>
    </source>
</evidence>
<dbReference type="EMBL" id="FLUL01000001">
    <property type="protein sequence ID" value="SBW05333.1"/>
    <property type="molecule type" value="Genomic_DNA"/>
</dbReference>
<protein>
    <submittedName>
        <fullName evidence="1">Uncharacterized protein</fullName>
    </submittedName>
</protein>
<organism evidence="1">
    <name type="scientific">uncultured Dysgonomonas sp</name>
    <dbReference type="NCBI Taxonomy" id="206096"/>
    <lineage>
        <taxon>Bacteria</taxon>
        <taxon>Pseudomonadati</taxon>
        <taxon>Bacteroidota</taxon>
        <taxon>Bacteroidia</taxon>
        <taxon>Bacteroidales</taxon>
        <taxon>Dysgonomonadaceae</taxon>
        <taxon>Dysgonomonas</taxon>
        <taxon>environmental samples</taxon>
    </lineage>
</organism>
<dbReference type="AlphaFoldDB" id="A0A212K0Y5"/>
<accession>A0A212K0Y5</accession>
<name>A0A212K0Y5_9BACT</name>
<reference evidence="1" key="1">
    <citation type="submission" date="2016-04" db="EMBL/GenBank/DDBJ databases">
        <authorList>
            <person name="Evans L.H."/>
            <person name="Alamgir A."/>
            <person name="Owens N."/>
            <person name="Weber N.D."/>
            <person name="Virtaneva K."/>
            <person name="Barbian K."/>
            <person name="Babar A."/>
            <person name="Rosenke K."/>
        </authorList>
    </citation>
    <scope>NUCLEOTIDE SEQUENCE</scope>
    <source>
        <strain evidence="1">86-2</strain>
    </source>
</reference>
<sequence length="41" mass="4789">MFRIKIKGYVYNYIDLSKGNNRSRETFGSSSSILRNQLQFG</sequence>